<accession>A0AB39CD85</accession>
<sequence length="105" mass="11716">MELVPYLELFFLLLIGTAFAHRLFGRLDSVTPSWDVIHYGLLSALPVYVVTSSVALSLAEFAATSVVRFFVGVRLLDESKALWIGLVFKALWVALLAFEIPILME</sequence>
<name>A0AB39CD85_9VIRU</name>
<organism evidence="2">
    <name type="scientific">Pseudomonas phage RVTF4</name>
    <dbReference type="NCBI Taxonomy" id="3236931"/>
    <lineage>
        <taxon>Viruses</taxon>
    </lineage>
</organism>
<keyword evidence="1" id="KW-0812">Transmembrane</keyword>
<feature type="transmembrane region" description="Helical" evidence="1">
    <location>
        <begin position="81"/>
        <end position="104"/>
    </location>
</feature>
<protein>
    <submittedName>
        <fullName evidence="2">Uncharacterized protein</fullName>
    </submittedName>
</protein>
<feature type="transmembrane region" description="Helical" evidence="1">
    <location>
        <begin position="36"/>
        <end position="61"/>
    </location>
</feature>
<reference evidence="2" key="1">
    <citation type="submission" date="2024-07" db="EMBL/GenBank/DDBJ databases">
        <authorList>
            <person name="Bringhurst R.M."/>
            <person name="Homer T.E."/>
        </authorList>
    </citation>
    <scope>NUCLEOTIDE SEQUENCE</scope>
</reference>
<proteinExistence type="predicted"/>
<keyword evidence="1" id="KW-1133">Transmembrane helix</keyword>
<evidence type="ECO:0000256" key="1">
    <source>
        <dbReference type="SAM" id="Phobius"/>
    </source>
</evidence>
<keyword evidence="1" id="KW-0472">Membrane</keyword>
<dbReference type="EMBL" id="PQ015378">
    <property type="protein sequence ID" value="XDJ14887.1"/>
    <property type="molecule type" value="Genomic_DNA"/>
</dbReference>
<evidence type="ECO:0000313" key="2">
    <source>
        <dbReference type="EMBL" id="XDJ14887.1"/>
    </source>
</evidence>
<feature type="transmembrane region" description="Helical" evidence="1">
    <location>
        <begin position="6"/>
        <end position="24"/>
    </location>
</feature>